<dbReference type="InterPro" id="IPR011990">
    <property type="entry name" value="TPR-like_helical_dom_sf"/>
</dbReference>
<sequence>MAGREFSRLEECYARGSQLAHRERNYPYAHELFTQCVIAAPGNPQYADAFLQNLRRLFPRKQSPAWQAIAKRRNVPLKKKLAAGEWEDAMRLGIDLLRQDPWNVDVLRAMATSCEHLHCNESELVYLKQALNSAPRNVEVNRHCALSLARMGQFDQAIACWHRIESIAPRNREAAEMISRLCQERLRYPDGKPSVADAASRGSAPCAEEAAQAMEMAPVVLSPIETLERAIAQAPNASENYLRLAELHVERGRYLDAQSVLYRGISNCGEVAKLDELLELVGKRLKEQEIERQALEAMRIHANDIALPAIPWLELTLTGAIGLLILQFLPDVGTRILAAVNVAQWSRGTWAMANFYALFGLLLVRYRVELTSLWRER</sequence>
<dbReference type="EMBL" id="AP021861">
    <property type="protein sequence ID" value="BBO35577.1"/>
    <property type="molecule type" value="Genomic_DNA"/>
</dbReference>
<keyword evidence="3" id="KW-1185">Reference proteome</keyword>
<dbReference type="Gene3D" id="1.25.40.10">
    <property type="entry name" value="Tetratricopeptide repeat domain"/>
    <property type="match status" value="1"/>
</dbReference>
<evidence type="ECO:0000313" key="2">
    <source>
        <dbReference type="EMBL" id="BBO35577.1"/>
    </source>
</evidence>
<feature type="coiled-coil region" evidence="1">
    <location>
        <begin position="271"/>
        <end position="298"/>
    </location>
</feature>
<dbReference type="AlphaFoldDB" id="A0A5K7XHW9"/>
<evidence type="ECO:0000313" key="3">
    <source>
        <dbReference type="Proteomes" id="UP000326837"/>
    </source>
</evidence>
<protein>
    <recommendedName>
        <fullName evidence="4">Tetratricopeptide repeat protein</fullName>
    </recommendedName>
</protein>
<dbReference type="SUPFAM" id="SSF48452">
    <property type="entry name" value="TPR-like"/>
    <property type="match status" value="1"/>
</dbReference>
<evidence type="ECO:0008006" key="4">
    <source>
        <dbReference type="Google" id="ProtNLM"/>
    </source>
</evidence>
<organism evidence="2 3">
    <name type="scientific">Lacipirellula parvula</name>
    <dbReference type="NCBI Taxonomy" id="2650471"/>
    <lineage>
        <taxon>Bacteria</taxon>
        <taxon>Pseudomonadati</taxon>
        <taxon>Planctomycetota</taxon>
        <taxon>Planctomycetia</taxon>
        <taxon>Pirellulales</taxon>
        <taxon>Lacipirellulaceae</taxon>
        <taxon>Lacipirellula</taxon>
    </lineage>
</organism>
<dbReference type="KEGG" id="lpav:PLANPX_5189"/>
<accession>A0A5K7XHW9</accession>
<gene>
    <name evidence="2" type="ORF">PLANPX_5189</name>
</gene>
<keyword evidence="1" id="KW-0175">Coiled coil</keyword>
<reference evidence="3" key="1">
    <citation type="submission" date="2019-10" db="EMBL/GenBank/DDBJ databases">
        <title>Lacipirellula parvula gen. nov., sp. nov., representing a lineage of planctomycetes widespread in freshwater anoxic habitats, and description of the family Lacipirellulaceae.</title>
        <authorList>
            <person name="Dedysh S.N."/>
            <person name="Kulichevskaya I.S."/>
            <person name="Beletsky A.V."/>
            <person name="Rakitin A.L."/>
            <person name="Mardanov A.V."/>
            <person name="Ivanova A.A."/>
            <person name="Saltykova V.X."/>
            <person name="Rijpstra W.I.C."/>
            <person name="Sinninghe Damste J.S."/>
            <person name="Ravin N.V."/>
        </authorList>
    </citation>
    <scope>NUCLEOTIDE SEQUENCE [LARGE SCALE GENOMIC DNA]</scope>
    <source>
        <strain evidence="3">PX69</strain>
    </source>
</reference>
<dbReference type="Proteomes" id="UP000326837">
    <property type="component" value="Chromosome"/>
</dbReference>
<evidence type="ECO:0000256" key="1">
    <source>
        <dbReference type="SAM" id="Coils"/>
    </source>
</evidence>
<name>A0A5K7XHW9_9BACT</name>
<proteinExistence type="predicted"/>